<keyword evidence="4" id="KW-1133">Transmembrane helix</keyword>
<dbReference type="InterPro" id="IPR014710">
    <property type="entry name" value="RmlC-like_jellyroll"/>
</dbReference>
<keyword evidence="1" id="KW-0630">Potassium</keyword>
<dbReference type="InterPro" id="IPR045319">
    <property type="entry name" value="KAT/AKT"/>
</dbReference>
<feature type="region of interest" description="Disordered" evidence="3">
    <location>
        <begin position="174"/>
        <end position="200"/>
    </location>
</feature>
<keyword evidence="2" id="KW-0851">Voltage-gated channel</keyword>
<dbReference type="PANTHER" id="PTHR45743">
    <property type="entry name" value="POTASSIUM CHANNEL AKT1"/>
    <property type="match status" value="1"/>
</dbReference>
<evidence type="ECO:0000256" key="4">
    <source>
        <dbReference type="SAM" id="Phobius"/>
    </source>
</evidence>
<evidence type="ECO:0000313" key="7">
    <source>
        <dbReference type="Proteomes" id="UP000747399"/>
    </source>
</evidence>
<dbReference type="Pfam" id="PF00027">
    <property type="entry name" value="cNMP_binding"/>
    <property type="match status" value="1"/>
</dbReference>
<organism evidence="6 7">
    <name type="scientific">Volvox africanus</name>
    <dbReference type="NCBI Taxonomy" id="51714"/>
    <lineage>
        <taxon>Eukaryota</taxon>
        <taxon>Viridiplantae</taxon>
        <taxon>Chlorophyta</taxon>
        <taxon>core chlorophytes</taxon>
        <taxon>Chlorophyceae</taxon>
        <taxon>CS clade</taxon>
        <taxon>Chlamydomonadales</taxon>
        <taxon>Volvocaceae</taxon>
        <taxon>Volvox</taxon>
    </lineage>
</organism>
<keyword evidence="1" id="KW-0631">Potassium channel</keyword>
<dbReference type="InterPro" id="IPR000595">
    <property type="entry name" value="cNMP-bd_dom"/>
</dbReference>
<dbReference type="Proteomes" id="UP000747399">
    <property type="component" value="Unassembled WGS sequence"/>
</dbReference>
<evidence type="ECO:0000256" key="3">
    <source>
        <dbReference type="SAM" id="MobiDB-lite"/>
    </source>
</evidence>
<accession>A0A8J4BIC4</accession>
<dbReference type="Gene3D" id="2.60.120.10">
    <property type="entry name" value="Jelly Rolls"/>
    <property type="match status" value="1"/>
</dbReference>
<dbReference type="SUPFAM" id="SSF81324">
    <property type="entry name" value="Voltage-gated potassium channels"/>
    <property type="match status" value="1"/>
</dbReference>
<keyword evidence="2" id="KW-0406">Ion transport</keyword>
<keyword evidence="7" id="KW-1185">Reference proteome</keyword>
<feature type="region of interest" description="Disordered" evidence="3">
    <location>
        <begin position="862"/>
        <end position="906"/>
    </location>
</feature>
<feature type="transmembrane region" description="Helical" evidence="4">
    <location>
        <begin position="390"/>
        <end position="414"/>
    </location>
</feature>
<feature type="domain" description="Cyclic nucleotide-binding" evidence="5">
    <location>
        <begin position="572"/>
        <end position="678"/>
    </location>
</feature>
<dbReference type="PROSITE" id="PS50042">
    <property type="entry name" value="CNMP_BINDING_3"/>
    <property type="match status" value="1"/>
</dbReference>
<keyword evidence="4" id="KW-0812">Transmembrane</keyword>
<feature type="transmembrane region" description="Helical" evidence="4">
    <location>
        <begin position="267"/>
        <end position="288"/>
    </location>
</feature>
<dbReference type="SMART" id="SM00100">
    <property type="entry name" value="cNMP"/>
    <property type="match status" value="1"/>
</dbReference>
<sequence>MNGQSSIELNTVSRRGRLLNDIEVGGDTPAITNQAEASNLGGDALRSSAGAGLGGGGAGGACVSPQSPRSPLGSQRSGRINNAAPRALGKTSMMIIKTLQQGGRDLIDQGRLRAELLSNTLVKRSEAQDYVNEDEQGVVTLLARHVILPLDAWQKLGGDDGHFWQANGAGDFARNSSAAPHRAVAPSDNRPGEQTNPAPTSISVGAAPCRSIFCMPVIQPYNPFAVFWTTGILLLDLTYTAFWVPINVAFCTAQYGKLPSGCTTSDLVGGAFYLVNTLLSFQIGLVAINRVRKRTVVDGKLVALLYIRYGRFMVDVLASVPFVYLVVVLAGQSHFRLNKGWVNCLSLLRLLRMARLLRISEVVYTDYLSGRFQDLWLARKLSVTGLYSMFLAYQLAVLINLFACIMVICAYFEGYDNSWMTSVDWTDLPDASPIYQWYCAVYWMIVTATTTGFGDFAPRSVAEQVVANVVMVVGMIMFGVLVASIGQALSRATKEAHQAYNARQKIIHVREWGERRNLPDQLQKQVQDFYVDKYGHKEEALMDVGMMAVLPSQLGCNVAHSICLSLVSNVHIFSSLTENEQSRLAEMMRPIRLPAGEDLCQQGDVTSCLWILQEGTVQAARYKEDSVTLDSAKTPRLLGESILLADLANASSVRPWTLRTVTPCRLWGITSGNLSPLMRTCPSIGQVAAKYVKDEACRELKNQGCSNSLQRSNAPDAPWCEVVAVILRQLQSLSDAEARNLILQLTTAPDSTLRERLQGLLVGASSSMRRDLRRDTGLHPVAGQAETTTAAAAPPPPATGGTTGGLDFPVAAPNAACIGAADNPQQQQQQQPQVSSALALGPGHTVFTTKKTVAMLAAALNGHAARPGQHRDPGQQQPHLQPLNGSGLGLPRVSEQQGASLANSGSGSVAAAGAAARLSSQSSTASSFTAVQCPGCQRCICPSCGQGVDQPVAPPAAPTPAANAAAGHGKRAWVSLGDTLSRASRGTRADQLWVSKRKSMDRRPGE</sequence>
<protein>
    <recommendedName>
        <fullName evidence="5">Cyclic nucleotide-binding domain-containing protein</fullName>
    </recommendedName>
</protein>
<gene>
    <name evidence="6" type="ORF">Vafri_16417</name>
</gene>
<name>A0A8J4BIC4_9CHLO</name>
<dbReference type="InterPro" id="IPR018490">
    <property type="entry name" value="cNMP-bd_dom_sf"/>
</dbReference>
<dbReference type="EMBL" id="BNCO01000049">
    <property type="protein sequence ID" value="GIL62145.1"/>
    <property type="molecule type" value="Genomic_DNA"/>
</dbReference>
<evidence type="ECO:0000256" key="1">
    <source>
        <dbReference type="ARBA" id="ARBA00022826"/>
    </source>
</evidence>
<evidence type="ECO:0000313" key="6">
    <source>
        <dbReference type="EMBL" id="GIL62145.1"/>
    </source>
</evidence>
<dbReference type="CDD" id="cd00038">
    <property type="entry name" value="CAP_ED"/>
    <property type="match status" value="1"/>
</dbReference>
<feature type="region of interest" description="Disordered" evidence="3">
    <location>
        <begin position="784"/>
        <end position="807"/>
    </location>
</feature>
<dbReference type="InterPro" id="IPR013099">
    <property type="entry name" value="K_chnl_dom"/>
</dbReference>
<feature type="transmembrane region" description="Helical" evidence="4">
    <location>
        <begin position="465"/>
        <end position="486"/>
    </location>
</feature>
<dbReference type="SUPFAM" id="SSF51206">
    <property type="entry name" value="cAMP-binding domain-like"/>
    <property type="match status" value="1"/>
</dbReference>
<reference evidence="6" key="1">
    <citation type="journal article" date="2021" name="Proc. Natl. Acad. Sci. U.S.A.">
        <title>Three genomes in the algal genus Volvox reveal the fate of a haploid sex-determining region after a transition to homothallism.</title>
        <authorList>
            <person name="Yamamoto K."/>
            <person name="Hamaji T."/>
            <person name="Kawai-Toyooka H."/>
            <person name="Matsuzaki R."/>
            <person name="Takahashi F."/>
            <person name="Nishimura Y."/>
            <person name="Kawachi M."/>
            <person name="Noguchi H."/>
            <person name="Minakuchi Y."/>
            <person name="Umen J.G."/>
            <person name="Toyoda A."/>
            <person name="Nozaki H."/>
        </authorList>
    </citation>
    <scope>NUCLEOTIDE SEQUENCE</scope>
    <source>
        <strain evidence="6">NIES-3780</strain>
    </source>
</reference>
<dbReference type="GO" id="GO:0005249">
    <property type="term" value="F:voltage-gated potassium channel activity"/>
    <property type="evidence" value="ECO:0007669"/>
    <property type="project" value="InterPro"/>
</dbReference>
<evidence type="ECO:0000259" key="5">
    <source>
        <dbReference type="PROSITE" id="PS50042"/>
    </source>
</evidence>
<dbReference type="PANTHER" id="PTHR45743:SF2">
    <property type="entry name" value="POTASSIUM CHANNEL AKT1"/>
    <property type="match status" value="1"/>
</dbReference>
<comment type="caution">
    <text evidence="6">The sequence shown here is derived from an EMBL/GenBank/DDBJ whole genome shotgun (WGS) entry which is preliminary data.</text>
</comment>
<feature type="transmembrane region" description="Helical" evidence="4">
    <location>
        <begin position="309"/>
        <end position="330"/>
    </location>
</feature>
<feature type="compositionally biased region" description="Polar residues" evidence="3">
    <location>
        <begin position="64"/>
        <end position="80"/>
    </location>
</feature>
<evidence type="ECO:0000256" key="2">
    <source>
        <dbReference type="ARBA" id="ARBA00022882"/>
    </source>
</evidence>
<dbReference type="AlphaFoldDB" id="A0A8J4BIC4"/>
<keyword evidence="2" id="KW-0813">Transport</keyword>
<feature type="region of interest" description="Disordered" evidence="3">
    <location>
        <begin position="984"/>
        <end position="1006"/>
    </location>
</feature>
<dbReference type="Gene3D" id="1.10.287.70">
    <property type="match status" value="1"/>
</dbReference>
<keyword evidence="4" id="KW-0472">Membrane</keyword>
<proteinExistence type="predicted"/>
<dbReference type="GO" id="GO:0034702">
    <property type="term" value="C:monoatomic ion channel complex"/>
    <property type="evidence" value="ECO:0007669"/>
    <property type="project" value="UniProtKB-KW"/>
</dbReference>
<keyword evidence="2" id="KW-0407">Ion channel</keyword>
<keyword evidence="1" id="KW-0633">Potassium transport</keyword>
<feature type="region of interest" description="Disordered" evidence="3">
    <location>
        <begin position="55"/>
        <end position="80"/>
    </location>
</feature>
<dbReference type="Pfam" id="PF07885">
    <property type="entry name" value="Ion_trans_2"/>
    <property type="match status" value="1"/>
</dbReference>